<dbReference type="InterPro" id="IPR001452">
    <property type="entry name" value="SH3_domain"/>
</dbReference>
<feature type="compositionally biased region" description="Basic and acidic residues" evidence="3">
    <location>
        <begin position="320"/>
        <end position="329"/>
    </location>
</feature>
<dbReference type="Pfam" id="PF07653">
    <property type="entry name" value="SH3_2"/>
    <property type="match status" value="2"/>
</dbReference>
<evidence type="ECO:0000256" key="2">
    <source>
        <dbReference type="PROSITE-ProRule" id="PRU00192"/>
    </source>
</evidence>
<dbReference type="InterPro" id="IPR035755">
    <property type="entry name" value="RIM-BP_SH3_3"/>
</dbReference>
<feature type="domain" description="SH3" evidence="4">
    <location>
        <begin position="337"/>
        <end position="405"/>
    </location>
</feature>
<reference evidence="5 6" key="1">
    <citation type="submission" date="2024-09" db="EMBL/GenBank/DDBJ databases">
        <title>A chromosome-level genome assembly of Gray's grenadier anchovy, Coilia grayii.</title>
        <authorList>
            <person name="Fu Z."/>
        </authorList>
    </citation>
    <scope>NUCLEOTIDE SEQUENCE [LARGE SCALE GENOMIC DNA]</scope>
    <source>
        <strain evidence="5">G4</strain>
        <tissue evidence="5">Muscle</tissue>
    </source>
</reference>
<feature type="compositionally biased region" description="Basic residues" evidence="3">
    <location>
        <begin position="528"/>
        <end position="540"/>
    </location>
</feature>
<keyword evidence="6" id="KW-1185">Reference proteome</keyword>
<dbReference type="PROSITE" id="PS50002">
    <property type="entry name" value="SH3"/>
    <property type="match status" value="2"/>
</dbReference>
<keyword evidence="1 2" id="KW-0728">SH3 domain</keyword>
<gene>
    <name evidence="5" type="ORF">ACEWY4_012212</name>
</gene>
<dbReference type="PANTHER" id="PTHR14234">
    <property type="entry name" value="RIM BINDING PROTEIN-RELATED"/>
    <property type="match status" value="1"/>
</dbReference>
<dbReference type="FunFam" id="2.30.30.40:FF:000016">
    <property type="entry name" value="RIMS-binding protein 2 isoform X2"/>
    <property type="match status" value="1"/>
</dbReference>
<dbReference type="PRINTS" id="PR00452">
    <property type="entry name" value="SH3DOMAIN"/>
</dbReference>
<feature type="region of interest" description="Disordered" evidence="3">
    <location>
        <begin position="518"/>
        <end position="540"/>
    </location>
</feature>
<evidence type="ECO:0000259" key="4">
    <source>
        <dbReference type="PROSITE" id="PS50002"/>
    </source>
</evidence>
<dbReference type="CDD" id="cd12012">
    <property type="entry name" value="SH3_RIM-BP_2"/>
    <property type="match status" value="1"/>
</dbReference>
<accession>A0ABD1JZV2</accession>
<evidence type="ECO:0000313" key="5">
    <source>
        <dbReference type="EMBL" id="KAL2092414.1"/>
    </source>
</evidence>
<dbReference type="AlphaFoldDB" id="A0ABD1JZV2"/>
<evidence type="ECO:0000256" key="1">
    <source>
        <dbReference type="ARBA" id="ARBA00022443"/>
    </source>
</evidence>
<dbReference type="Proteomes" id="UP001591681">
    <property type="component" value="Unassembled WGS sequence"/>
</dbReference>
<organism evidence="5 6">
    <name type="scientific">Coilia grayii</name>
    <name type="common">Gray's grenadier anchovy</name>
    <dbReference type="NCBI Taxonomy" id="363190"/>
    <lineage>
        <taxon>Eukaryota</taxon>
        <taxon>Metazoa</taxon>
        <taxon>Chordata</taxon>
        <taxon>Craniata</taxon>
        <taxon>Vertebrata</taxon>
        <taxon>Euteleostomi</taxon>
        <taxon>Actinopterygii</taxon>
        <taxon>Neopterygii</taxon>
        <taxon>Teleostei</taxon>
        <taxon>Clupei</taxon>
        <taxon>Clupeiformes</taxon>
        <taxon>Clupeoidei</taxon>
        <taxon>Engraulidae</taxon>
        <taxon>Coilinae</taxon>
        <taxon>Coilia</taxon>
    </lineage>
</organism>
<comment type="caution">
    <text evidence="5">The sequence shown here is derived from an EMBL/GenBank/DDBJ whole genome shotgun (WGS) entry which is preliminary data.</text>
</comment>
<dbReference type="FunFam" id="2.30.30.40:FF:000023">
    <property type="entry name" value="RIMS-binding protein 2 isoform F"/>
    <property type="match status" value="1"/>
</dbReference>
<feature type="region of interest" description="Disordered" evidence="3">
    <location>
        <begin position="299"/>
        <end position="331"/>
    </location>
</feature>
<dbReference type="InterPro" id="IPR035753">
    <property type="entry name" value="RIM-BP_SH3_2"/>
</dbReference>
<evidence type="ECO:0000313" key="6">
    <source>
        <dbReference type="Proteomes" id="UP001591681"/>
    </source>
</evidence>
<dbReference type="PANTHER" id="PTHR14234:SF18">
    <property type="entry name" value="RIMS-BINDING PROTEIN 2"/>
    <property type="match status" value="1"/>
</dbReference>
<dbReference type="Gene3D" id="2.30.30.40">
    <property type="entry name" value="SH3 Domains"/>
    <property type="match status" value="2"/>
</dbReference>
<sequence>MDSWGSATPDGLGWAGLGWAAAQAYYRRHDLPEERDNWDLQREVVRQRSLRSKRLHSIPEVAEDEAEGGGVAVEAMGQRPRLEDQRPLTPHRGPRVYHQDYQQHNRLSPSKCIRRLQRQRSSPRYSSLEDRVSGGGWLSGRQTTKSPDSGLDCGSEEEGSLGYRGVYSYGAGSPMRVGVGPNMRLIHCEGPVERRALAAGRKRTLTRQSSVEEDFLDVMDMRSRQDLGGYYHHPRHHHHHYFHPHPQRRFQSEVRLTDMGRSYYRENRAHSVARLSRGMDEPLILGSSQSMARLDHTGRRVHGCAPSPRRPMMVPSIDGYGERSRRSPDYYESEPDDFTRIFVALFDYDPLSMSPNPDAGVEELPFKEGQIIKVFGDKDTDGFYRAEIGGRRGLIPCNMVSEIQTEDDEMMDQLLKQGFLPLNTPVEKIERNRRSGRQHPVSTRRMVALYDYDPRESSPNVDVEAELTFCAGDVITVFGEIDEDGFYYGELNGHKGLVPSNFLEEVPEDVEVYLTDTPSRYPQEHPPRTKTKRVHHLKQC</sequence>
<dbReference type="InterPro" id="IPR040325">
    <property type="entry name" value="RIMBP1/2/3"/>
</dbReference>
<evidence type="ECO:0000256" key="3">
    <source>
        <dbReference type="SAM" id="MobiDB-lite"/>
    </source>
</evidence>
<dbReference type="CDD" id="cd12013">
    <property type="entry name" value="SH3_RIM-BP_3"/>
    <property type="match status" value="1"/>
</dbReference>
<name>A0ABD1JZV2_9TELE</name>
<feature type="domain" description="SH3" evidence="4">
    <location>
        <begin position="441"/>
        <end position="508"/>
    </location>
</feature>
<dbReference type="EMBL" id="JBHFQA010000010">
    <property type="protein sequence ID" value="KAL2092414.1"/>
    <property type="molecule type" value="Genomic_DNA"/>
</dbReference>
<dbReference type="SUPFAM" id="SSF50044">
    <property type="entry name" value="SH3-domain"/>
    <property type="match status" value="2"/>
</dbReference>
<protein>
    <recommendedName>
        <fullName evidence="4">SH3 domain-containing protein</fullName>
    </recommendedName>
</protein>
<dbReference type="SMART" id="SM00326">
    <property type="entry name" value="SH3"/>
    <property type="match status" value="2"/>
</dbReference>
<dbReference type="InterPro" id="IPR036028">
    <property type="entry name" value="SH3-like_dom_sf"/>
</dbReference>
<proteinExistence type="predicted"/>
<feature type="region of interest" description="Disordered" evidence="3">
    <location>
        <begin position="60"/>
        <end position="157"/>
    </location>
</feature>